<keyword evidence="6 10" id="KW-0297">G-protein coupled receptor</keyword>
<evidence type="ECO:0000256" key="1">
    <source>
        <dbReference type="ARBA" id="ARBA00004651"/>
    </source>
</evidence>
<dbReference type="GO" id="GO:0071880">
    <property type="term" value="P:adenylate cyclase-activating adrenergic receptor signaling pathway"/>
    <property type="evidence" value="ECO:0007669"/>
    <property type="project" value="TreeGrafter"/>
</dbReference>
<evidence type="ECO:0000256" key="7">
    <source>
        <dbReference type="ARBA" id="ARBA00023136"/>
    </source>
</evidence>
<accession>A0A087UJ64</accession>
<dbReference type="EMBL" id="KK120049">
    <property type="protein sequence ID" value="KFM77403.1"/>
    <property type="molecule type" value="Genomic_DNA"/>
</dbReference>
<proteinExistence type="inferred from homology"/>
<evidence type="ECO:0000256" key="6">
    <source>
        <dbReference type="ARBA" id="ARBA00023040"/>
    </source>
</evidence>
<keyword evidence="4 10" id="KW-0812">Transmembrane</keyword>
<keyword evidence="5 11" id="KW-1133">Transmembrane helix</keyword>
<evidence type="ECO:0000256" key="10">
    <source>
        <dbReference type="RuleBase" id="RU000688"/>
    </source>
</evidence>
<dbReference type="OMA" id="THINTSF"/>
<reference evidence="13 14" key="1">
    <citation type="submission" date="2013-11" db="EMBL/GenBank/DDBJ databases">
        <title>Genome sequencing of Stegodyphus mimosarum.</title>
        <authorList>
            <person name="Bechsgaard J."/>
        </authorList>
    </citation>
    <scope>NUCLEOTIDE SEQUENCE [LARGE SCALE GENOMIC DNA]</scope>
</reference>
<evidence type="ECO:0000256" key="3">
    <source>
        <dbReference type="ARBA" id="ARBA00022475"/>
    </source>
</evidence>
<feature type="non-terminal residue" evidence="13">
    <location>
        <position position="190"/>
    </location>
</feature>
<comment type="similarity">
    <text evidence="2 10">Belongs to the G-protein coupled receptor 1 family.</text>
</comment>
<dbReference type="Pfam" id="PF00001">
    <property type="entry name" value="7tm_1"/>
    <property type="match status" value="1"/>
</dbReference>
<comment type="subcellular location">
    <subcellularLocation>
        <location evidence="1">Cell membrane</location>
        <topology evidence="1">Multi-pass membrane protein</topology>
    </subcellularLocation>
</comment>
<feature type="transmembrane region" description="Helical" evidence="11">
    <location>
        <begin position="140"/>
        <end position="161"/>
    </location>
</feature>
<dbReference type="PROSITE" id="PS00237">
    <property type="entry name" value="G_PROTEIN_RECEP_F1_1"/>
    <property type="match status" value="1"/>
</dbReference>
<dbReference type="OrthoDB" id="10034726at2759"/>
<evidence type="ECO:0000256" key="5">
    <source>
        <dbReference type="ARBA" id="ARBA00022989"/>
    </source>
</evidence>
<keyword evidence="8 10" id="KW-0675">Receptor</keyword>
<dbReference type="Gene3D" id="1.20.1070.10">
    <property type="entry name" value="Rhodopsin 7-helix transmembrane proteins"/>
    <property type="match status" value="1"/>
</dbReference>
<evidence type="ECO:0000256" key="9">
    <source>
        <dbReference type="ARBA" id="ARBA00023224"/>
    </source>
</evidence>
<feature type="transmembrane region" description="Helical" evidence="11">
    <location>
        <begin position="101"/>
        <end position="120"/>
    </location>
</feature>
<dbReference type="AlphaFoldDB" id="A0A087UJ64"/>
<feature type="transmembrane region" description="Helical" evidence="11">
    <location>
        <begin position="64"/>
        <end position="89"/>
    </location>
</feature>
<keyword evidence="9 10" id="KW-0807">Transducer</keyword>
<evidence type="ECO:0000313" key="14">
    <source>
        <dbReference type="Proteomes" id="UP000054359"/>
    </source>
</evidence>
<evidence type="ECO:0000256" key="8">
    <source>
        <dbReference type="ARBA" id="ARBA00023170"/>
    </source>
</evidence>
<evidence type="ECO:0000313" key="13">
    <source>
        <dbReference type="EMBL" id="KFM77403.1"/>
    </source>
</evidence>
<keyword evidence="7 11" id="KW-0472">Membrane</keyword>
<evidence type="ECO:0000256" key="2">
    <source>
        <dbReference type="ARBA" id="ARBA00010663"/>
    </source>
</evidence>
<evidence type="ECO:0000256" key="4">
    <source>
        <dbReference type="ARBA" id="ARBA00022692"/>
    </source>
</evidence>
<dbReference type="InterPro" id="IPR000276">
    <property type="entry name" value="GPCR_Rhodpsn"/>
</dbReference>
<dbReference type="InterPro" id="IPR017452">
    <property type="entry name" value="GPCR_Rhodpsn_7TM"/>
</dbReference>
<sequence length="190" mass="21077">MNLTETPDPGRFIQLPFGNWTNESHTDLISYFDNNSNVSDDNVTRSNLHSSPVLIPEDVPLSTVVLLAVLLGLLILSTAVGNLFVLVAIVRERHLQTVGNYLVLSLAVADMMVACLVMPMGAQYEITNHEWLLGPELCEVWTSGDVLCCTASILHLVAIALDRYWAVTNVQYAREGRRKRIAIMIAIVWS</sequence>
<keyword evidence="14" id="KW-1185">Reference proteome</keyword>
<keyword evidence="3" id="KW-1003">Cell membrane</keyword>
<dbReference type="PANTHER" id="PTHR24248">
    <property type="entry name" value="ADRENERGIC RECEPTOR-RELATED G-PROTEIN COUPLED RECEPTOR"/>
    <property type="match status" value="1"/>
</dbReference>
<dbReference type="SUPFAM" id="SSF81321">
    <property type="entry name" value="Family A G protein-coupled receptor-like"/>
    <property type="match status" value="1"/>
</dbReference>
<feature type="domain" description="G-protein coupled receptors family 1 profile" evidence="12">
    <location>
        <begin position="81"/>
        <end position="190"/>
    </location>
</feature>
<dbReference type="Proteomes" id="UP000054359">
    <property type="component" value="Unassembled WGS sequence"/>
</dbReference>
<gene>
    <name evidence="13" type="ORF">X975_15076</name>
</gene>
<dbReference type="GO" id="GO:0043410">
    <property type="term" value="P:positive regulation of MAPK cascade"/>
    <property type="evidence" value="ECO:0007669"/>
    <property type="project" value="TreeGrafter"/>
</dbReference>
<dbReference type="PANTHER" id="PTHR24248:SF200">
    <property type="entry name" value="5-HYDROXYTRYPTAMINE RECEPTOR 1B-LIKE ISOFORM X1"/>
    <property type="match status" value="1"/>
</dbReference>
<organism evidence="13 14">
    <name type="scientific">Stegodyphus mimosarum</name>
    <name type="common">African social velvet spider</name>
    <dbReference type="NCBI Taxonomy" id="407821"/>
    <lineage>
        <taxon>Eukaryota</taxon>
        <taxon>Metazoa</taxon>
        <taxon>Ecdysozoa</taxon>
        <taxon>Arthropoda</taxon>
        <taxon>Chelicerata</taxon>
        <taxon>Arachnida</taxon>
        <taxon>Araneae</taxon>
        <taxon>Araneomorphae</taxon>
        <taxon>Entelegynae</taxon>
        <taxon>Eresoidea</taxon>
        <taxon>Eresidae</taxon>
        <taxon>Stegodyphus</taxon>
    </lineage>
</organism>
<dbReference type="STRING" id="407821.A0A087UJ64"/>
<name>A0A087UJ64_STEMI</name>
<dbReference type="GO" id="GO:0004930">
    <property type="term" value="F:G protein-coupled receptor activity"/>
    <property type="evidence" value="ECO:0007669"/>
    <property type="project" value="UniProtKB-KW"/>
</dbReference>
<dbReference type="GO" id="GO:0005886">
    <property type="term" value="C:plasma membrane"/>
    <property type="evidence" value="ECO:0007669"/>
    <property type="project" value="UniProtKB-SubCell"/>
</dbReference>
<protein>
    <submittedName>
        <fullName evidence="13">5-hydroxytryptamine receptor 2A</fullName>
    </submittedName>
</protein>
<dbReference type="PRINTS" id="PR00237">
    <property type="entry name" value="GPCRRHODOPSN"/>
</dbReference>
<evidence type="ECO:0000256" key="11">
    <source>
        <dbReference type="SAM" id="Phobius"/>
    </source>
</evidence>
<dbReference type="PROSITE" id="PS50262">
    <property type="entry name" value="G_PROTEIN_RECEP_F1_2"/>
    <property type="match status" value="1"/>
</dbReference>
<evidence type="ECO:0000259" key="12">
    <source>
        <dbReference type="PROSITE" id="PS50262"/>
    </source>
</evidence>